<gene>
    <name evidence="1" type="ORF">QLQ12_43330</name>
</gene>
<accession>A0ABT6X0A7</accession>
<evidence type="ECO:0000313" key="1">
    <source>
        <dbReference type="EMBL" id="MDI6105437.1"/>
    </source>
</evidence>
<dbReference type="EMBL" id="JASCTH010000045">
    <property type="protein sequence ID" value="MDI6105437.1"/>
    <property type="molecule type" value="Genomic_DNA"/>
</dbReference>
<comment type="caution">
    <text evidence="1">The sequence shown here is derived from an EMBL/GenBank/DDBJ whole genome shotgun (WGS) entry which is preliminary data.</text>
</comment>
<sequence length="126" mass="13414">MNETPAQRRYRDDAHLLAAIGEHVAAQLPPVTVRLPRDLADAAAAAWDRDETDPPTPETAEQAYVRSFAAALALIGLAVRQDGAASPDGVVVALDPARLAAALFAHECATDDLLRDAQPERTRPLA</sequence>
<dbReference type="RefSeq" id="WP_282766902.1">
    <property type="nucleotide sequence ID" value="NZ_JASCTH010000045.1"/>
</dbReference>
<name>A0ABT6X0A7_9ACTN</name>
<evidence type="ECO:0000313" key="2">
    <source>
        <dbReference type="Proteomes" id="UP001241758"/>
    </source>
</evidence>
<protein>
    <submittedName>
        <fullName evidence="1">Uncharacterized protein</fullName>
    </submittedName>
</protein>
<organism evidence="1 2">
    <name type="scientific">Actinoplanes sandaracinus</name>
    <dbReference type="NCBI Taxonomy" id="3045177"/>
    <lineage>
        <taxon>Bacteria</taxon>
        <taxon>Bacillati</taxon>
        <taxon>Actinomycetota</taxon>
        <taxon>Actinomycetes</taxon>
        <taxon>Micromonosporales</taxon>
        <taxon>Micromonosporaceae</taxon>
        <taxon>Actinoplanes</taxon>
    </lineage>
</organism>
<dbReference type="Proteomes" id="UP001241758">
    <property type="component" value="Unassembled WGS sequence"/>
</dbReference>
<reference evidence="1 2" key="1">
    <citation type="submission" date="2023-05" db="EMBL/GenBank/DDBJ databases">
        <title>Actinoplanes sp. NEAU-A12 genome sequencing.</title>
        <authorList>
            <person name="Wang Z.-S."/>
        </authorList>
    </citation>
    <scope>NUCLEOTIDE SEQUENCE [LARGE SCALE GENOMIC DNA]</scope>
    <source>
        <strain evidence="1 2">NEAU-A12</strain>
    </source>
</reference>
<keyword evidence="2" id="KW-1185">Reference proteome</keyword>
<proteinExistence type="predicted"/>